<organism evidence="3 4">
    <name type="scientific">Mycobacterium adipatum</name>
    <dbReference type="NCBI Taxonomy" id="1682113"/>
    <lineage>
        <taxon>Bacteria</taxon>
        <taxon>Bacillati</taxon>
        <taxon>Actinomycetota</taxon>
        <taxon>Actinomycetes</taxon>
        <taxon>Mycobacteriales</taxon>
        <taxon>Mycobacteriaceae</taxon>
        <taxon>Mycobacterium</taxon>
    </lineage>
</organism>
<dbReference type="InterPro" id="IPR006311">
    <property type="entry name" value="TAT_signal"/>
</dbReference>
<dbReference type="Pfam" id="PF09423">
    <property type="entry name" value="PhoD"/>
    <property type="match status" value="1"/>
</dbReference>
<dbReference type="InterPro" id="IPR018946">
    <property type="entry name" value="PhoD-like_MPP"/>
</dbReference>
<sequence>MSTNLSRRALLGGALAVAAIPLLGSGRPRSGDPFTLGVASGDPAPGGVVIWTRLAPAPLADDGRGGMPWRAVDVEWEVATDDRFHGIEQRGMALAAPESAHAVHVELTGLRPGSEYFYRFRTGGYLSATGRTRTAPAPGASGALTMCFASCSNYEQGWFTGYRRLAEDDPDLVVHLGDYQYEAVAGDRAVRRHAGPETVTLAQYRQRFAQYRTDPDLQAAHAAAPWLVVFDDHELDNNWAASVPEEPQPDFPARRAAAMQAYYENMPLRASARPRGASMQLYRRVQWGALATFHMLDTRQYRTDQACGDAYGADCPELNSAGRTLTGPEQERWLLDGLRGSRARWDILGQQVFFAPLDVQAGPRRGANADAWDGYAACRNRITAGLAGARNPVVLTGDVHAHWAAEISDPRLGPVATELVTTSISSGGDGSDYRPAVGALLVENPHIKYFGDRRGYVRTRITADELRADFRTLAFVTRPGAPARTDATFVIADRVPALT</sequence>
<dbReference type="Gene3D" id="2.60.40.380">
    <property type="entry name" value="Purple acid phosphatase-like, N-terminal"/>
    <property type="match status" value="1"/>
</dbReference>
<dbReference type="RefSeq" id="WP_067992360.1">
    <property type="nucleotide sequence ID" value="NZ_CP015596.1"/>
</dbReference>
<reference evidence="3 4" key="1">
    <citation type="submission" date="2016-05" db="EMBL/GenBank/DDBJ databases">
        <title>Complete genome sequence of a phthalic acid esters degrading Mycobacterium sp. YC-RL4.</title>
        <authorList>
            <person name="Ren L."/>
            <person name="Fan S."/>
            <person name="Ruth N."/>
            <person name="Jia Y."/>
            <person name="Wang J."/>
            <person name="Qiao C."/>
        </authorList>
    </citation>
    <scope>NUCLEOTIDE SEQUENCE [LARGE SCALE GENOMIC DNA]</scope>
    <source>
        <strain evidence="3 4">YC-RL4</strain>
    </source>
</reference>
<dbReference type="SUPFAM" id="SSF56300">
    <property type="entry name" value="Metallo-dependent phosphatases"/>
    <property type="match status" value="1"/>
</dbReference>
<dbReference type="KEGG" id="madi:A7U43_06195"/>
<feature type="domain" description="Phospholipase D N-terminal" evidence="2">
    <location>
        <begin position="36"/>
        <end position="134"/>
    </location>
</feature>
<gene>
    <name evidence="3" type="ORF">A7U43_06195</name>
</gene>
<dbReference type="AlphaFoldDB" id="A0A172UJC7"/>
<dbReference type="Pfam" id="PF16655">
    <property type="entry name" value="PhoD_N"/>
    <property type="match status" value="1"/>
</dbReference>
<dbReference type="InterPro" id="IPR052900">
    <property type="entry name" value="Phospholipid_Metab_Enz"/>
</dbReference>
<dbReference type="InterPro" id="IPR038607">
    <property type="entry name" value="PhoD-like_sf"/>
</dbReference>
<dbReference type="Gene3D" id="3.60.21.70">
    <property type="entry name" value="PhoD-like phosphatase"/>
    <property type="match status" value="1"/>
</dbReference>
<evidence type="ECO:0000259" key="1">
    <source>
        <dbReference type="Pfam" id="PF09423"/>
    </source>
</evidence>
<evidence type="ECO:0000313" key="4">
    <source>
        <dbReference type="Proteomes" id="UP000077143"/>
    </source>
</evidence>
<dbReference type="EMBL" id="CP015596">
    <property type="protein sequence ID" value="ANE78970.1"/>
    <property type="molecule type" value="Genomic_DNA"/>
</dbReference>
<dbReference type="PROSITE" id="PS51318">
    <property type="entry name" value="TAT"/>
    <property type="match status" value="1"/>
</dbReference>
<dbReference type="InterPro" id="IPR029052">
    <property type="entry name" value="Metallo-depent_PP-like"/>
</dbReference>
<proteinExistence type="predicted"/>
<dbReference type="OrthoDB" id="3497025at2"/>
<evidence type="ECO:0000259" key="2">
    <source>
        <dbReference type="Pfam" id="PF16655"/>
    </source>
</evidence>
<evidence type="ECO:0000313" key="3">
    <source>
        <dbReference type="EMBL" id="ANE78970.1"/>
    </source>
</evidence>
<accession>A0A172UJC7</accession>
<name>A0A172UJC7_9MYCO</name>
<dbReference type="Proteomes" id="UP000077143">
    <property type="component" value="Chromosome"/>
</dbReference>
<dbReference type="CDD" id="cd07389">
    <property type="entry name" value="MPP_PhoD"/>
    <property type="match status" value="1"/>
</dbReference>
<keyword evidence="4" id="KW-1185">Reference proteome</keyword>
<protein>
    <submittedName>
        <fullName evidence="3">Alkaline phosphatase</fullName>
    </submittedName>
</protein>
<feature type="domain" description="PhoD-like phosphatase metallophosphatase" evidence="1">
    <location>
        <begin position="147"/>
        <end position="470"/>
    </location>
</feature>
<dbReference type="InterPro" id="IPR032093">
    <property type="entry name" value="PhoD_N"/>
</dbReference>
<dbReference type="PANTHER" id="PTHR43606:SF2">
    <property type="entry name" value="ALKALINE PHOSPHATASE FAMILY PROTEIN (AFU_ORTHOLOGUE AFUA_5G03860)"/>
    <property type="match status" value="1"/>
</dbReference>
<dbReference type="PANTHER" id="PTHR43606">
    <property type="entry name" value="PHOSPHATASE, PUTATIVE (AFU_ORTHOLOGUE AFUA_6G08710)-RELATED"/>
    <property type="match status" value="1"/>
</dbReference>
<dbReference type="STRING" id="1682113.A7U43_06195"/>